<accession>A0ABV6Z8L1</accession>
<dbReference type="RefSeq" id="WP_394308373.1">
    <property type="nucleotide sequence ID" value="NZ_JBHGPK010000001.1"/>
</dbReference>
<protein>
    <submittedName>
        <fullName evidence="1">Uncharacterized protein</fullName>
    </submittedName>
</protein>
<organism evidence="1 2">
    <name type="scientific">Labrys neptuniae</name>
    <dbReference type="NCBI Taxonomy" id="376174"/>
    <lineage>
        <taxon>Bacteria</taxon>
        <taxon>Pseudomonadati</taxon>
        <taxon>Pseudomonadota</taxon>
        <taxon>Alphaproteobacteria</taxon>
        <taxon>Hyphomicrobiales</taxon>
        <taxon>Xanthobacteraceae</taxon>
        <taxon>Labrys</taxon>
    </lineage>
</organism>
<comment type="caution">
    <text evidence="1">The sequence shown here is derived from an EMBL/GenBank/DDBJ whole genome shotgun (WGS) entry which is preliminary data.</text>
</comment>
<name>A0ABV6Z8L1_9HYPH</name>
<dbReference type="Proteomes" id="UP001595190">
    <property type="component" value="Unassembled WGS sequence"/>
</dbReference>
<evidence type="ECO:0000313" key="1">
    <source>
        <dbReference type="EMBL" id="MFC2248518.1"/>
    </source>
</evidence>
<reference evidence="1 2" key="1">
    <citation type="submission" date="2024-09" db="EMBL/GenBank/DDBJ databases">
        <title>Description of Labrys sedimenti sp. nov., isolated from a diclofenac-degrading enrichment culture, and genome-based reclassification of Labrys portucalensis as a later heterotypic synonym of Labrys neptuniae.</title>
        <authorList>
            <person name="Tancsics A."/>
            <person name="Csepanyi A."/>
        </authorList>
    </citation>
    <scope>NUCLEOTIDE SEQUENCE [LARGE SCALE GENOMIC DNA]</scope>
    <source>
        <strain evidence="1 2">LMG 23412</strain>
    </source>
</reference>
<sequence length="109" mass="12199">MPAVATGAAARPASRTLDAKRATHDGYIWPRARHHMTDGVAIRDRMAEDARAFEELRGDFEGITDKYFWSKGWTEEQVELHGAAVIEEVTSTPMRRTSPLFPGERSRAA</sequence>
<evidence type="ECO:0000313" key="2">
    <source>
        <dbReference type="Proteomes" id="UP001595190"/>
    </source>
</evidence>
<proteinExistence type="predicted"/>
<gene>
    <name evidence="1" type="ORF">ACETRX_02720</name>
</gene>
<dbReference type="EMBL" id="JBHGPK010000001">
    <property type="protein sequence ID" value="MFC2248518.1"/>
    <property type="molecule type" value="Genomic_DNA"/>
</dbReference>